<evidence type="ECO:0000313" key="5">
    <source>
        <dbReference type="Proteomes" id="UP000266934"/>
    </source>
</evidence>
<sequence>MIRRGCGAVLAALLAGFLLIGVSAPAGAADPAFRRWLQELWPEAQKLGVSRATFDAAVAGLEPDLSLPDLVIPGRPDKPPRGQAEFVQTPEQYLREKTLANLASEGRQLFAKHRDTLNRIERRYGVPGPVVVAIWGRETAFGSYKLPHDALTVLATQGFYGKRKDFFRNEFLHALKMLQDGVPRADMRASWGGALGMTQFLPSEFYRHAVDFDGDGRADIWRSVPDALASAAQQLAHKGWQAGHHWAYEVKVPKGTDCTIADPDHLRPLKDWLAAGYVPAARKPLPADLNEPASLLMPAGLFGPAFLILKNYYVIKDYNFSDLYVLFVGNVSDRIAGGGPFATPWGKVVQLRTADLEEMQRRLAALGLYRDKIDGKAGMRTRLALGAYQKVEGLTLDCWPGANVLDHLRAASQAQ</sequence>
<dbReference type="InterPro" id="IPR023346">
    <property type="entry name" value="Lysozyme-like_dom_sf"/>
</dbReference>
<keyword evidence="5" id="KW-1185">Reference proteome</keyword>
<accession>A0A348G012</accession>
<dbReference type="GO" id="GO:0009253">
    <property type="term" value="P:peptidoglycan catabolic process"/>
    <property type="evidence" value="ECO:0007669"/>
    <property type="project" value="TreeGrafter"/>
</dbReference>
<dbReference type="PANTHER" id="PTHR30163:SF8">
    <property type="entry name" value="LYTIC MUREIN TRANSGLYCOSYLASE"/>
    <property type="match status" value="1"/>
</dbReference>
<reference evidence="4 5" key="1">
    <citation type="submission" date="2018-08" db="EMBL/GenBank/DDBJ databases">
        <title>Complete genome sequencing of Blastochloris tepida GI.</title>
        <authorList>
            <person name="Tsukatani Y."/>
            <person name="Mori H."/>
        </authorList>
    </citation>
    <scope>NUCLEOTIDE SEQUENCE [LARGE SCALE GENOMIC DNA]</scope>
    <source>
        <strain evidence="4 5">GI</strain>
    </source>
</reference>
<evidence type="ECO:0000259" key="2">
    <source>
        <dbReference type="Pfam" id="PF01471"/>
    </source>
</evidence>
<name>A0A348G012_9HYPH</name>
<evidence type="ECO:0000256" key="1">
    <source>
        <dbReference type="SAM" id="SignalP"/>
    </source>
</evidence>
<organism evidence="4 5">
    <name type="scientific">Blastochloris tepida</name>
    <dbReference type="NCBI Taxonomy" id="2233851"/>
    <lineage>
        <taxon>Bacteria</taxon>
        <taxon>Pseudomonadati</taxon>
        <taxon>Pseudomonadota</taxon>
        <taxon>Alphaproteobacteria</taxon>
        <taxon>Hyphomicrobiales</taxon>
        <taxon>Blastochloridaceae</taxon>
        <taxon>Blastochloris</taxon>
    </lineage>
</organism>
<dbReference type="AlphaFoldDB" id="A0A348G012"/>
<protein>
    <submittedName>
        <fullName evidence="4">Transglycosylase</fullName>
    </submittedName>
</protein>
<dbReference type="InterPro" id="IPR043426">
    <property type="entry name" value="MltB-like"/>
</dbReference>
<feature type="domain" description="Peptidoglycan binding-like" evidence="2">
    <location>
        <begin position="354"/>
        <end position="407"/>
    </location>
</feature>
<feature type="chain" id="PRO_5016617366" evidence="1">
    <location>
        <begin position="29"/>
        <end position="415"/>
    </location>
</feature>
<dbReference type="SUPFAM" id="SSF47090">
    <property type="entry name" value="PGBD-like"/>
    <property type="match status" value="1"/>
</dbReference>
<dbReference type="InterPro" id="IPR011970">
    <property type="entry name" value="MltB_2"/>
</dbReference>
<dbReference type="OrthoDB" id="9808544at2"/>
<dbReference type="InterPro" id="IPR031304">
    <property type="entry name" value="SLT_2"/>
</dbReference>
<evidence type="ECO:0000313" key="4">
    <source>
        <dbReference type="EMBL" id="BBF92895.1"/>
    </source>
</evidence>
<dbReference type="RefSeq" id="WP_126399097.1">
    <property type="nucleotide sequence ID" value="NZ_AP018907.1"/>
</dbReference>
<dbReference type="Pfam" id="PF01471">
    <property type="entry name" value="PG_binding_1"/>
    <property type="match status" value="1"/>
</dbReference>
<dbReference type="InterPro" id="IPR002477">
    <property type="entry name" value="Peptidoglycan-bd-like"/>
</dbReference>
<dbReference type="Proteomes" id="UP000266934">
    <property type="component" value="Chromosome"/>
</dbReference>
<dbReference type="EMBL" id="AP018907">
    <property type="protein sequence ID" value="BBF92895.1"/>
    <property type="molecule type" value="Genomic_DNA"/>
</dbReference>
<dbReference type="SUPFAM" id="SSF53955">
    <property type="entry name" value="Lysozyme-like"/>
    <property type="match status" value="1"/>
</dbReference>
<dbReference type="NCBIfam" id="TIGR02283">
    <property type="entry name" value="MltB_2"/>
    <property type="match status" value="1"/>
</dbReference>
<keyword evidence="1" id="KW-0732">Signal</keyword>
<evidence type="ECO:0000259" key="3">
    <source>
        <dbReference type="Pfam" id="PF13406"/>
    </source>
</evidence>
<gene>
    <name evidence="4" type="ORF">BLTE_15800</name>
</gene>
<dbReference type="InterPro" id="IPR036366">
    <property type="entry name" value="PGBDSf"/>
</dbReference>
<dbReference type="Gene3D" id="1.10.530.10">
    <property type="match status" value="1"/>
</dbReference>
<dbReference type="InterPro" id="IPR036365">
    <property type="entry name" value="PGBD-like_sf"/>
</dbReference>
<dbReference type="Gene3D" id="1.10.8.350">
    <property type="entry name" value="Bacterial muramidase"/>
    <property type="match status" value="1"/>
</dbReference>
<dbReference type="Pfam" id="PF13406">
    <property type="entry name" value="SLT_2"/>
    <property type="match status" value="1"/>
</dbReference>
<dbReference type="PANTHER" id="PTHR30163">
    <property type="entry name" value="MEMBRANE-BOUND LYTIC MUREIN TRANSGLYCOSYLASE B"/>
    <property type="match status" value="1"/>
</dbReference>
<dbReference type="GO" id="GO:0008933">
    <property type="term" value="F:peptidoglycan lytic transglycosylase activity"/>
    <property type="evidence" value="ECO:0007669"/>
    <property type="project" value="TreeGrafter"/>
</dbReference>
<feature type="signal peptide" evidence="1">
    <location>
        <begin position="1"/>
        <end position="28"/>
    </location>
</feature>
<dbReference type="KEGG" id="blag:BLTE_15800"/>
<dbReference type="Gene3D" id="1.10.101.10">
    <property type="entry name" value="PGBD-like superfamily/PGBD"/>
    <property type="match status" value="1"/>
</dbReference>
<feature type="domain" description="Transglycosylase SLT" evidence="3">
    <location>
        <begin position="33"/>
        <end position="333"/>
    </location>
</feature>
<proteinExistence type="predicted"/>